<dbReference type="Proteomes" id="UP000324222">
    <property type="component" value="Unassembled WGS sequence"/>
</dbReference>
<reference evidence="1 2" key="1">
    <citation type="submission" date="2019-05" db="EMBL/GenBank/DDBJ databases">
        <title>Another draft genome of Portunus trituberculatus and its Hox gene families provides insights of decapod evolution.</title>
        <authorList>
            <person name="Jeong J.-H."/>
            <person name="Song I."/>
            <person name="Kim S."/>
            <person name="Choi T."/>
            <person name="Kim D."/>
            <person name="Ryu S."/>
            <person name="Kim W."/>
        </authorList>
    </citation>
    <scope>NUCLEOTIDE SEQUENCE [LARGE SCALE GENOMIC DNA]</scope>
    <source>
        <tissue evidence="1">Muscle</tissue>
    </source>
</reference>
<organism evidence="1 2">
    <name type="scientific">Portunus trituberculatus</name>
    <name type="common">Swimming crab</name>
    <name type="synonym">Neptunus trituberculatus</name>
    <dbReference type="NCBI Taxonomy" id="210409"/>
    <lineage>
        <taxon>Eukaryota</taxon>
        <taxon>Metazoa</taxon>
        <taxon>Ecdysozoa</taxon>
        <taxon>Arthropoda</taxon>
        <taxon>Crustacea</taxon>
        <taxon>Multicrustacea</taxon>
        <taxon>Malacostraca</taxon>
        <taxon>Eumalacostraca</taxon>
        <taxon>Eucarida</taxon>
        <taxon>Decapoda</taxon>
        <taxon>Pleocyemata</taxon>
        <taxon>Brachyura</taxon>
        <taxon>Eubrachyura</taxon>
        <taxon>Portunoidea</taxon>
        <taxon>Portunidae</taxon>
        <taxon>Portuninae</taxon>
        <taxon>Portunus</taxon>
    </lineage>
</organism>
<dbReference type="AlphaFoldDB" id="A0A5B7FX23"/>
<dbReference type="EMBL" id="VSRR010010600">
    <property type="protein sequence ID" value="MPC52061.1"/>
    <property type="molecule type" value="Genomic_DNA"/>
</dbReference>
<protein>
    <submittedName>
        <fullName evidence="1">Uncharacterized protein</fullName>
    </submittedName>
</protein>
<gene>
    <name evidence="1" type="ORF">E2C01_045921</name>
</gene>
<proteinExistence type="predicted"/>
<comment type="caution">
    <text evidence="1">The sequence shown here is derived from an EMBL/GenBank/DDBJ whole genome shotgun (WGS) entry which is preliminary data.</text>
</comment>
<keyword evidence="2" id="KW-1185">Reference proteome</keyword>
<accession>A0A5B7FX23</accession>
<evidence type="ECO:0000313" key="1">
    <source>
        <dbReference type="EMBL" id="MPC52061.1"/>
    </source>
</evidence>
<name>A0A5B7FX23_PORTR</name>
<evidence type="ECO:0000313" key="2">
    <source>
        <dbReference type="Proteomes" id="UP000324222"/>
    </source>
</evidence>
<sequence>MLLCERTYYQPLVTNDIRPLTPKPPMRPRLVWPRRGERSVAMAGGADLRVVVEAERTLGSSTLRDATGGSTLSIEKGYKRKALRCQDLGALER</sequence>